<proteinExistence type="predicted"/>
<keyword evidence="1" id="KW-0812">Transmembrane</keyword>
<dbReference type="OrthoDB" id="695478at2759"/>
<feature type="transmembrane region" description="Helical" evidence="1">
    <location>
        <begin position="210"/>
        <end position="229"/>
    </location>
</feature>
<evidence type="ECO:0000313" key="2">
    <source>
        <dbReference type="EMBL" id="RCV24819.1"/>
    </source>
</evidence>
<protein>
    <submittedName>
        <fullName evidence="2">Uncharacterized protein</fullName>
    </submittedName>
</protein>
<keyword evidence="1" id="KW-0472">Membrane</keyword>
<name>A0A368R3P8_SETIT</name>
<reference evidence="2" key="1">
    <citation type="journal article" date="2012" name="Nat. Biotechnol.">
        <title>Reference genome sequence of the model plant Setaria.</title>
        <authorList>
            <person name="Bennetzen J.L."/>
            <person name="Schmutz J."/>
            <person name="Wang H."/>
            <person name="Percifield R."/>
            <person name="Hawkins J."/>
            <person name="Pontaroli A.C."/>
            <person name="Estep M."/>
            <person name="Feng L."/>
            <person name="Vaughn J.N."/>
            <person name="Grimwood J."/>
            <person name="Jenkins J."/>
            <person name="Barry K."/>
            <person name="Lindquist E."/>
            <person name="Hellsten U."/>
            <person name="Deshpande S."/>
            <person name="Wang X."/>
            <person name="Wu X."/>
            <person name="Mitros T."/>
            <person name="Triplett J."/>
            <person name="Yang X."/>
            <person name="Ye C.Y."/>
            <person name="Mauro-Herrera M."/>
            <person name="Wang L."/>
            <person name="Li P."/>
            <person name="Sharma M."/>
            <person name="Sharma R."/>
            <person name="Ronald P.C."/>
            <person name="Panaud O."/>
            <person name="Kellogg E.A."/>
            <person name="Brutnell T.P."/>
            <person name="Doust A.N."/>
            <person name="Tuskan G.A."/>
            <person name="Rokhsar D."/>
            <person name="Devos K.M."/>
        </authorList>
    </citation>
    <scope>NUCLEOTIDE SEQUENCE [LARGE SCALE GENOMIC DNA]</scope>
    <source>
        <strain evidence="2">Yugu1</strain>
    </source>
</reference>
<organism evidence="2">
    <name type="scientific">Setaria italica</name>
    <name type="common">Foxtail millet</name>
    <name type="synonym">Panicum italicum</name>
    <dbReference type="NCBI Taxonomy" id="4555"/>
    <lineage>
        <taxon>Eukaryota</taxon>
        <taxon>Viridiplantae</taxon>
        <taxon>Streptophyta</taxon>
        <taxon>Embryophyta</taxon>
        <taxon>Tracheophyta</taxon>
        <taxon>Spermatophyta</taxon>
        <taxon>Magnoliopsida</taxon>
        <taxon>Liliopsida</taxon>
        <taxon>Poales</taxon>
        <taxon>Poaceae</taxon>
        <taxon>PACMAD clade</taxon>
        <taxon>Panicoideae</taxon>
        <taxon>Panicodae</taxon>
        <taxon>Paniceae</taxon>
        <taxon>Cenchrinae</taxon>
        <taxon>Setaria</taxon>
    </lineage>
</organism>
<evidence type="ECO:0000256" key="1">
    <source>
        <dbReference type="SAM" id="Phobius"/>
    </source>
</evidence>
<feature type="transmembrane region" description="Helical" evidence="1">
    <location>
        <begin position="161"/>
        <end position="178"/>
    </location>
</feature>
<dbReference type="EMBL" id="CM003532">
    <property type="protein sequence ID" value="RCV24819.1"/>
    <property type="molecule type" value="Genomic_DNA"/>
</dbReference>
<feature type="transmembrane region" description="Helical" evidence="1">
    <location>
        <begin position="184"/>
        <end position="203"/>
    </location>
</feature>
<accession>A0A368R3P8</accession>
<reference evidence="2" key="2">
    <citation type="submission" date="2015-07" db="EMBL/GenBank/DDBJ databases">
        <authorList>
            <person name="Noorani M."/>
        </authorList>
    </citation>
    <scope>NUCLEOTIDE SEQUENCE</scope>
    <source>
        <strain evidence="2">Yugu1</strain>
    </source>
</reference>
<feature type="transmembrane region" description="Helical" evidence="1">
    <location>
        <begin position="127"/>
        <end position="149"/>
    </location>
</feature>
<sequence length="230" mass="26170">MERMGKVLKDWQGILFQDFFSLGTITTKNYETDERQRPAEERATLEANRFSGYQKIILAGLGTMFWGTATNVIAHLEKKLVSAENLADWVHYSLAHWVRNSFIYGAFALVLMSLGLCASTFPSSSPLAAGMAGLGGWQAFVFTLGTFHMASLKYYSNTEECFYSFLGAFAVITVYWGFAAQDPLLLHIVVKSILWVISLPFFVVFFVLYYLLHLIMWFLRLVTVIIFIIY</sequence>
<gene>
    <name evidence="2" type="ORF">SETIT_5G117000v2</name>
</gene>
<keyword evidence="1" id="KW-1133">Transmembrane helix</keyword>
<dbReference type="AlphaFoldDB" id="A0A368R3P8"/>
<feature type="transmembrane region" description="Helical" evidence="1">
    <location>
        <begin position="102"/>
        <end position="121"/>
    </location>
</feature>